<evidence type="ECO:0000313" key="2">
    <source>
        <dbReference type="EMBL" id="PIO25251.1"/>
    </source>
</evidence>
<sequence>IVTLYGSSLLEGTVPAGEPLPIDEAPRPGLVTKNGLVLFGKDGKMLIVKNLQFENGKMIPASNYFSRGEVTTLELTDEEKNMESNIRDIWKGILTNVAVIEDTTDFFKSGAASMDVVRLVEEIKQKCGGLEVQNEDVYMATTFQDFMQMVVRKFRGEDKEELVIEY</sequence>
<dbReference type="SUPFAM" id="SSF47336">
    <property type="entry name" value="ACP-like"/>
    <property type="match status" value="1"/>
</dbReference>
<dbReference type="PROSITE" id="PS50075">
    <property type="entry name" value="CARRIER"/>
    <property type="match status" value="1"/>
</dbReference>
<dbReference type="Gene3D" id="1.10.1200.10">
    <property type="entry name" value="ACP-like"/>
    <property type="match status" value="1"/>
</dbReference>
<organism evidence="2 3">
    <name type="scientific">Aquarana catesbeiana</name>
    <name type="common">American bullfrog</name>
    <name type="synonym">Rana catesbeiana</name>
    <dbReference type="NCBI Taxonomy" id="8400"/>
    <lineage>
        <taxon>Eukaryota</taxon>
        <taxon>Metazoa</taxon>
        <taxon>Chordata</taxon>
        <taxon>Craniata</taxon>
        <taxon>Vertebrata</taxon>
        <taxon>Euteleostomi</taxon>
        <taxon>Amphibia</taxon>
        <taxon>Batrachia</taxon>
        <taxon>Anura</taxon>
        <taxon>Neobatrachia</taxon>
        <taxon>Ranoidea</taxon>
        <taxon>Ranidae</taxon>
        <taxon>Aquarana</taxon>
    </lineage>
</organism>
<dbReference type="Pfam" id="PF00550">
    <property type="entry name" value="PP-binding"/>
    <property type="match status" value="1"/>
</dbReference>
<dbReference type="InterPro" id="IPR037022">
    <property type="entry name" value="Formyl_trans_C_sf"/>
</dbReference>
<dbReference type="SUPFAM" id="SSF50486">
    <property type="entry name" value="FMT C-terminal domain-like"/>
    <property type="match status" value="1"/>
</dbReference>
<dbReference type="InterPro" id="IPR011034">
    <property type="entry name" value="Formyl_transferase-like_C_sf"/>
</dbReference>
<dbReference type="Gene3D" id="3.10.25.10">
    <property type="entry name" value="Formyl transferase, C-terminal domain"/>
    <property type="match status" value="1"/>
</dbReference>
<dbReference type="EMBL" id="KV945870">
    <property type="protein sequence ID" value="PIO25251.1"/>
    <property type="molecule type" value="Genomic_DNA"/>
</dbReference>
<dbReference type="Proteomes" id="UP000228934">
    <property type="component" value="Unassembled WGS sequence"/>
</dbReference>
<name>A0A2G9RDA8_AQUCT</name>
<dbReference type="GO" id="GO:0003824">
    <property type="term" value="F:catalytic activity"/>
    <property type="evidence" value="ECO:0007669"/>
    <property type="project" value="InterPro"/>
</dbReference>
<evidence type="ECO:0000313" key="3">
    <source>
        <dbReference type="Proteomes" id="UP000228934"/>
    </source>
</evidence>
<keyword evidence="3" id="KW-1185">Reference proteome</keyword>
<dbReference type="OrthoDB" id="310895at2759"/>
<evidence type="ECO:0000259" key="1">
    <source>
        <dbReference type="PROSITE" id="PS50075"/>
    </source>
</evidence>
<reference evidence="3" key="1">
    <citation type="journal article" date="2017" name="Nat. Commun.">
        <title>The North American bullfrog draft genome provides insight into hormonal regulation of long noncoding RNA.</title>
        <authorList>
            <person name="Hammond S.A."/>
            <person name="Warren R.L."/>
            <person name="Vandervalk B.P."/>
            <person name="Kucuk E."/>
            <person name="Khan H."/>
            <person name="Gibb E.A."/>
            <person name="Pandoh P."/>
            <person name="Kirk H."/>
            <person name="Zhao Y."/>
            <person name="Jones M."/>
            <person name="Mungall A.J."/>
            <person name="Coope R."/>
            <person name="Pleasance S."/>
            <person name="Moore R.A."/>
            <person name="Holt R.A."/>
            <person name="Round J.M."/>
            <person name="Ohora S."/>
            <person name="Walle B.V."/>
            <person name="Veldhoen N."/>
            <person name="Helbing C.C."/>
            <person name="Birol I."/>
        </authorList>
    </citation>
    <scope>NUCLEOTIDE SEQUENCE [LARGE SCALE GENOMIC DNA]</scope>
</reference>
<feature type="domain" description="Carrier" evidence="1">
    <location>
        <begin position="77"/>
        <end position="154"/>
    </location>
</feature>
<dbReference type="InterPro" id="IPR009081">
    <property type="entry name" value="PP-bd_ACP"/>
</dbReference>
<accession>A0A2G9RDA8</accession>
<protein>
    <recommendedName>
        <fullName evidence="1">Carrier domain-containing protein</fullName>
    </recommendedName>
</protein>
<feature type="non-terminal residue" evidence="2">
    <location>
        <position position="1"/>
    </location>
</feature>
<dbReference type="FunFam" id="1.10.1200.10:FF:000002">
    <property type="entry name" value="10-formyltetrahydrofolate dehydrogenase"/>
    <property type="match status" value="1"/>
</dbReference>
<proteinExistence type="predicted"/>
<feature type="non-terminal residue" evidence="2">
    <location>
        <position position="166"/>
    </location>
</feature>
<dbReference type="AlphaFoldDB" id="A0A2G9RDA8"/>
<dbReference type="InterPro" id="IPR036736">
    <property type="entry name" value="ACP-like_sf"/>
</dbReference>
<gene>
    <name evidence="2" type="ORF">AB205_0006390</name>
</gene>